<protein>
    <submittedName>
        <fullName evidence="2">Unannotated protein</fullName>
    </submittedName>
</protein>
<evidence type="ECO:0000256" key="1">
    <source>
        <dbReference type="SAM" id="Phobius"/>
    </source>
</evidence>
<evidence type="ECO:0000313" key="2">
    <source>
        <dbReference type="EMBL" id="CAB4731366.1"/>
    </source>
</evidence>
<dbReference type="Pfam" id="PF02632">
    <property type="entry name" value="BioY"/>
    <property type="match status" value="1"/>
</dbReference>
<proteinExistence type="predicted"/>
<name>A0A6J6S944_9ZZZZ</name>
<dbReference type="PIRSF" id="PIRSF016661">
    <property type="entry name" value="BioY"/>
    <property type="match status" value="1"/>
</dbReference>
<organism evidence="2">
    <name type="scientific">freshwater metagenome</name>
    <dbReference type="NCBI Taxonomy" id="449393"/>
    <lineage>
        <taxon>unclassified sequences</taxon>
        <taxon>metagenomes</taxon>
        <taxon>ecological metagenomes</taxon>
    </lineage>
</organism>
<keyword evidence="1" id="KW-0472">Membrane</keyword>
<dbReference type="Gene3D" id="1.10.1760.20">
    <property type="match status" value="1"/>
</dbReference>
<feature type="transmembrane region" description="Helical" evidence="1">
    <location>
        <begin position="28"/>
        <end position="48"/>
    </location>
</feature>
<reference evidence="2" key="1">
    <citation type="submission" date="2020-05" db="EMBL/GenBank/DDBJ databases">
        <authorList>
            <person name="Chiriac C."/>
            <person name="Salcher M."/>
            <person name="Ghai R."/>
            <person name="Kavagutti S V."/>
        </authorList>
    </citation>
    <scope>NUCLEOTIDE SEQUENCE</scope>
</reference>
<feature type="transmembrane region" description="Helical" evidence="1">
    <location>
        <begin position="102"/>
        <end position="123"/>
    </location>
</feature>
<dbReference type="InterPro" id="IPR003784">
    <property type="entry name" value="BioY"/>
</dbReference>
<gene>
    <name evidence="2" type="ORF">UFOPK2788_00212</name>
</gene>
<feature type="transmembrane region" description="Helical" evidence="1">
    <location>
        <begin position="174"/>
        <end position="195"/>
    </location>
</feature>
<feature type="transmembrane region" description="Helical" evidence="1">
    <location>
        <begin position="135"/>
        <end position="154"/>
    </location>
</feature>
<dbReference type="EMBL" id="CAEZYV010000018">
    <property type="protein sequence ID" value="CAB4731366.1"/>
    <property type="molecule type" value="Genomic_DNA"/>
</dbReference>
<sequence length="198" mass="21115">MNKNMVQVSQISLLKTAVLPRTTAVTQISLILSGTVFLAAMAQISFPIPGSPVPFTGQTLGVLLLGTAYGASLGFSTMAFYLLMGILGAPIFASGSHGLERVVGATGGYLVGMLLSTLVIGALAGRKWDQKIKTVIPTMLIGNVIVFSVGLFWLHQYTGESWSWTFEKGLTPFILGELLKIAIASTTLPVVWRLVSKR</sequence>
<dbReference type="GO" id="GO:0015225">
    <property type="term" value="F:biotin transmembrane transporter activity"/>
    <property type="evidence" value="ECO:0007669"/>
    <property type="project" value="InterPro"/>
</dbReference>
<keyword evidence="1" id="KW-0812">Transmembrane</keyword>
<dbReference type="GO" id="GO:0005886">
    <property type="term" value="C:plasma membrane"/>
    <property type="evidence" value="ECO:0007669"/>
    <property type="project" value="InterPro"/>
</dbReference>
<accession>A0A6J6S944</accession>
<feature type="transmembrane region" description="Helical" evidence="1">
    <location>
        <begin position="60"/>
        <end position="82"/>
    </location>
</feature>
<dbReference type="AlphaFoldDB" id="A0A6J6S944"/>
<dbReference type="PANTHER" id="PTHR34295:SF1">
    <property type="entry name" value="BIOTIN TRANSPORTER BIOY"/>
    <property type="match status" value="1"/>
</dbReference>
<dbReference type="PANTHER" id="PTHR34295">
    <property type="entry name" value="BIOTIN TRANSPORTER BIOY"/>
    <property type="match status" value="1"/>
</dbReference>
<keyword evidence="1" id="KW-1133">Transmembrane helix</keyword>